<feature type="region of interest" description="Disordered" evidence="1">
    <location>
        <begin position="150"/>
        <end position="171"/>
    </location>
</feature>
<keyword evidence="4" id="KW-1185">Reference proteome</keyword>
<gene>
    <name evidence="3" type="ORF">BU14_0419s0015</name>
</gene>
<dbReference type="Proteomes" id="UP000218209">
    <property type="component" value="Unassembled WGS sequence"/>
</dbReference>
<evidence type="ECO:0000259" key="2">
    <source>
        <dbReference type="Pfam" id="PF25273"/>
    </source>
</evidence>
<evidence type="ECO:0000313" key="3">
    <source>
        <dbReference type="EMBL" id="OSX72609.1"/>
    </source>
</evidence>
<evidence type="ECO:0000313" key="4">
    <source>
        <dbReference type="Proteomes" id="UP000218209"/>
    </source>
</evidence>
<sequence length="535" mass="57257">MHLASAAHHPACSSTRRVPSCFRLAVNRRSSAHLRTAEAVRRCFHPHSARLHRAPAGDNMSCEGASDLSPFKTPGSAASSRGAAGVDNIDGCQRSGLDLLAFVSTADAEFATIAHEDAGGNDSAAHESPLGIGDARASPSDAWAASCIQPPARSSEPHTHSSGIAVSTSGSVGHRSNVPLPFVRKLRLHLDSCAGTNKSQYFYGGLGLLLSCGLLDCAMVLYMVVGHTKFGPDRVAQALAGRFKRSDAFNNGKLVQMFKSYATSGAYDGSMLHTCRDGSKTIFSAITHIMSYRCFVLLADDGQVNLGDPVIHTPPGFEPFVDPGPHVSDIVLMAECKKSAARGLRHDVFPSLHKGTFVRVGQEALPSRSGAPPDAMLLPERVSTSRLVRLFMRLSADDLLWREQVGWMVTHEVPRINDALAAIQPYSEHPELRKIPYGAKALADLYAKYVPRRFVPDRFEVPTSGASGMASSVWKQMALEVDETKPSTKPGTSTVAPAAEDQHGPSQERGKGTGGKGSDVPPAVAKARWKRTVHT</sequence>
<protein>
    <recommendedName>
        <fullName evidence="2">DUF7869 domain-containing protein</fullName>
    </recommendedName>
</protein>
<feature type="region of interest" description="Disordered" evidence="1">
    <location>
        <begin position="482"/>
        <end position="535"/>
    </location>
</feature>
<reference evidence="3 4" key="1">
    <citation type="submission" date="2017-03" db="EMBL/GenBank/DDBJ databases">
        <title>WGS assembly of Porphyra umbilicalis.</title>
        <authorList>
            <person name="Brawley S.H."/>
            <person name="Blouin N.A."/>
            <person name="Ficko-Blean E."/>
            <person name="Wheeler G.L."/>
            <person name="Lohr M."/>
            <person name="Goodson H.V."/>
            <person name="Jenkins J.W."/>
            <person name="Blaby-Haas C.E."/>
            <person name="Helliwell K.E."/>
            <person name="Chan C."/>
            <person name="Marriage T."/>
            <person name="Bhattacharya D."/>
            <person name="Klein A.S."/>
            <person name="Badis Y."/>
            <person name="Brodie J."/>
            <person name="Cao Y."/>
            <person name="Collen J."/>
            <person name="Dittami S.M."/>
            <person name="Gachon C.M."/>
            <person name="Green B.R."/>
            <person name="Karpowicz S."/>
            <person name="Kim J.W."/>
            <person name="Kudahl U."/>
            <person name="Lin S."/>
            <person name="Michel G."/>
            <person name="Mittag M."/>
            <person name="Olson B.J."/>
            <person name="Pangilinan J."/>
            <person name="Peng Y."/>
            <person name="Qiu H."/>
            <person name="Shu S."/>
            <person name="Singer J.T."/>
            <person name="Smith A.G."/>
            <person name="Sprecher B.N."/>
            <person name="Wagner V."/>
            <person name="Wang W."/>
            <person name="Wang Z.-Y."/>
            <person name="Yan J."/>
            <person name="Yarish C."/>
            <person name="Zoeuner-Riek S."/>
            <person name="Zhuang Y."/>
            <person name="Zou Y."/>
            <person name="Lindquist E.A."/>
            <person name="Grimwood J."/>
            <person name="Barry K."/>
            <person name="Rokhsar D.S."/>
            <person name="Schmutz J."/>
            <person name="Stiller J.W."/>
            <person name="Grossman A.R."/>
            <person name="Prochnik S.E."/>
        </authorList>
    </citation>
    <scope>NUCLEOTIDE SEQUENCE [LARGE SCALE GENOMIC DNA]</scope>
    <source>
        <strain evidence="3">4086291</strain>
    </source>
</reference>
<dbReference type="InterPro" id="IPR057191">
    <property type="entry name" value="DUF7869"/>
</dbReference>
<dbReference type="OrthoDB" id="10642997at2759"/>
<organism evidence="3 4">
    <name type="scientific">Porphyra umbilicalis</name>
    <name type="common">Purple laver</name>
    <name type="synonym">Red alga</name>
    <dbReference type="NCBI Taxonomy" id="2786"/>
    <lineage>
        <taxon>Eukaryota</taxon>
        <taxon>Rhodophyta</taxon>
        <taxon>Bangiophyceae</taxon>
        <taxon>Bangiales</taxon>
        <taxon>Bangiaceae</taxon>
        <taxon>Porphyra</taxon>
    </lineage>
</organism>
<proteinExistence type="predicted"/>
<name>A0A1X6NVG4_PORUM</name>
<evidence type="ECO:0000256" key="1">
    <source>
        <dbReference type="SAM" id="MobiDB-lite"/>
    </source>
</evidence>
<feature type="compositionally biased region" description="Polar residues" evidence="1">
    <location>
        <begin position="160"/>
        <end position="171"/>
    </location>
</feature>
<dbReference type="EMBL" id="KV919050">
    <property type="protein sequence ID" value="OSX72609.1"/>
    <property type="molecule type" value="Genomic_DNA"/>
</dbReference>
<accession>A0A1X6NVG4</accession>
<feature type="domain" description="DUF7869" evidence="2">
    <location>
        <begin position="184"/>
        <end position="282"/>
    </location>
</feature>
<dbReference type="Pfam" id="PF25273">
    <property type="entry name" value="DUF7869"/>
    <property type="match status" value="1"/>
</dbReference>
<feature type="compositionally biased region" description="Basic and acidic residues" evidence="1">
    <location>
        <begin position="500"/>
        <end position="511"/>
    </location>
</feature>
<dbReference type="AlphaFoldDB" id="A0A1X6NVG4"/>